<feature type="transmembrane region" description="Helical" evidence="1">
    <location>
        <begin position="233"/>
        <end position="257"/>
    </location>
</feature>
<keyword evidence="1" id="KW-0472">Membrane</keyword>
<proteinExistence type="predicted"/>
<keyword evidence="3" id="KW-1185">Reference proteome</keyword>
<dbReference type="InterPro" id="IPR018692">
    <property type="entry name" value="DUF2189"/>
</dbReference>
<dbReference type="RefSeq" id="WP_264714930.1">
    <property type="nucleotide sequence ID" value="NZ_JAPDNT010000016.1"/>
</dbReference>
<feature type="transmembrane region" description="Helical" evidence="1">
    <location>
        <begin position="263"/>
        <end position="282"/>
    </location>
</feature>
<organism evidence="2 3">
    <name type="scientific">Limobrevibacterium gyesilva</name>
    <dbReference type="NCBI Taxonomy" id="2991712"/>
    <lineage>
        <taxon>Bacteria</taxon>
        <taxon>Pseudomonadati</taxon>
        <taxon>Pseudomonadota</taxon>
        <taxon>Alphaproteobacteria</taxon>
        <taxon>Acetobacterales</taxon>
        <taxon>Acetobacteraceae</taxon>
        <taxon>Limobrevibacterium</taxon>
    </lineage>
</organism>
<feature type="transmembrane region" description="Helical" evidence="1">
    <location>
        <begin position="69"/>
        <end position="87"/>
    </location>
</feature>
<feature type="transmembrane region" description="Helical" evidence="1">
    <location>
        <begin position="192"/>
        <end position="221"/>
    </location>
</feature>
<keyword evidence="1" id="KW-1133">Transmembrane helix</keyword>
<reference evidence="2" key="1">
    <citation type="submission" date="2022-09" db="EMBL/GenBank/DDBJ databases">
        <title>Rhodovastum sp. nov. RN2-1 isolated from soil in Seongnam, South Korea.</title>
        <authorList>
            <person name="Le N.T."/>
        </authorList>
    </citation>
    <scope>NUCLEOTIDE SEQUENCE</scope>
    <source>
        <strain evidence="2">RN2-1</strain>
    </source>
</reference>
<evidence type="ECO:0000256" key="1">
    <source>
        <dbReference type="SAM" id="Phobius"/>
    </source>
</evidence>
<dbReference type="AlphaFoldDB" id="A0AA41YNW3"/>
<dbReference type="Pfam" id="PF09955">
    <property type="entry name" value="DUF2189"/>
    <property type="match status" value="1"/>
</dbReference>
<feature type="transmembrane region" description="Helical" evidence="1">
    <location>
        <begin position="135"/>
        <end position="159"/>
    </location>
</feature>
<protein>
    <submittedName>
        <fullName evidence="2">DUF2189 domain-containing protein</fullName>
    </submittedName>
</protein>
<dbReference type="EMBL" id="JAPDNT010000016">
    <property type="protein sequence ID" value="MCW3476175.1"/>
    <property type="molecule type" value="Genomic_DNA"/>
</dbReference>
<evidence type="ECO:0000313" key="3">
    <source>
        <dbReference type="Proteomes" id="UP001165679"/>
    </source>
</evidence>
<dbReference type="Proteomes" id="UP001165679">
    <property type="component" value="Unassembled WGS sequence"/>
</dbReference>
<name>A0AA41YNW3_9PROT</name>
<keyword evidence="1" id="KW-0812">Transmembrane</keyword>
<reference evidence="2" key="2">
    <citation type="submission" date="2022-10" db="EMBL/GenBank/DDBJ databases">
        <authorList>
            <person name="Trinh H.N."/>
        </authorList>
    </citation>
    <scope>NUCLEOTIDE SEQUENCE</scope>
    <source>
        <strain evidence="2">RN2-1</strain>
    </source>
</reference>
<feature type="transmembrane region" description="Helical" evidence="1">
    <location>
        <begin position="93"/>
        <end position="114"/>
    </location>
</feature>
<comment type="caution">
    <text evidence="2">The sequence shown here is derived from an EMBL/GenBank/DDBJ whole genome shotgun (WGS) entry which is preliminary data.</text>
</comment>
<evidence type="ECO:0000313" key="2">
    <source>
        <dbReference type="EMBL" id="MCW3476175.1"/>
    </source>
</evidence>
<sequence length="288" mass="31103">MALIQSPPGWLWDRLNRAALSFGSATPEEYWPQAGPDSTHPTVRRISVDDVRDALARGYEDFSANRTDVIFLCVMYPVLGLVLGRAASGYDLLPLLFPLASGFALVGPFAAVGLNEMSRRREQGASVRWIDAFGVLRSPSIGSIILLGMLLMGIFLIWLEVADVIYKFTLGPDMPASIGAFLHDVFATSAGWALIVVGMGIGFLFAVLVLAISVVSFPLLLDRNVGIETAVRTSIRAVMVNPGVMAVWGLIVAVSLVVGSIPFFLGLVVVLPVLGHATWHLYRKAIPR</sequence>
<gene>
    <name evidence="2" type="ORF">OL599_16470</name>
</gene>
<accession>A0AA41YNW3</accession>